<comment type="caution">
    <text evidence="15">The sequence shown here is derived from an EMBL/GenBank/DDBJ whole genome shotgun (WGS) entry which is preliminary data.</text>
</comment>
<keyword evidence="9" id="KW-0472">Membrane</keyword>
<evidence type="ECO:0000256" key="7">
    <source>
        <dbReference type="ARBA" id="ARBA00023027"/>
    </source>
</evidence>
<evidence type="ECO:0000256" key="4">
    <source>
        <dbReference type="ARBA" id="ARBA00022793"/>
    </source>
</evidence>
<keyword evidence="16" id="KW-1185">Reference proteome</keyword>
<dbReference type="RefSeq" id="WP_166193501.1">
    <property type="nucleotide sequence ID" value="NZ_JAAOIV010000002.1"/>
</dbReference>
<evidence type="ECO:0000313" key="16">
    <source>
        <dbReference type="Proteomes" id="UP000744769"/>
    </source>
</evidence>
<evidence type="ECO:0000256" key="11">
    <source>
        <dbReference type="ARBA" id="ARBA00023239"/>
    </source>
</evidence>
<evidence type="ECO:0000256" key="13">
    <source>
        <dbReference type="SAM" id="MobiDB-lite"/>
    </source>
</evidence>
<dbReference type="Proteomes" id="UP000744769">
    <property type="component" value="Unassembled WGS sequence"/>
</dbReference>
<evidence type="ECO:0000256" key="1">
    <source>
        <dbReference type="ARBA" id="ARBA00001911"/>
    </source>
</evidence>
<dbReference type="InterPro" id="IPR001509">
    <property type="entry name" value="Epimerase_deHydtase"/>
</dbReference>
<evidence type="ECO:0000259" key="14">
    <source>
        <dbReference type="Pfam" id="PF01370"/>
    </source>
</evidence>
<keyword evidence="7" id="KW-0520">NAD</keyword>
<feature type="domain" description="NAD-dependent epimerase/dehydratase" evidence="14">
    <location>
        <begin position="3"/>
        <end position="238"/>
    </location>
</feature>
<evidence type="ECO:0000256" key="8">
    <source>
        <dbReference type="ARBA" id="ARBA00023034"/>
    </source>
</evidence>
<dbReference type="CDD" id="cd05230">
    <property type="entry name" value="UGD_SDR_e"/>
    <property type="match status" value="1"/>
</dbReference>
<dbReference type="PANTHER" id="PTHR43078:SF6">
    <property type="entry name" value="UDP-GLUCURONIC ACID DECARBOXYLASE 1"/>
    <property type="match status" value="1"/>
</dbReference>
<evidence type="ECO:0000256" key="2">
    <source>
        <dbReference type="ARBA" id="ARBA00004323"/>
    </source>
</evidence>
<keyword evidence="5" id="KW-0735">Signal-anchor</keyword>
<comment type="cofactor">
    <cofactor evidence="1">
        <name>NAD(+)</name>
        <dbReference type="ChEBI" id="CHEBI:57540"/>
    </cofactor>
</comment>
<dbReference type="GO" id="GO:0005737">
    <property type="term" value="C:cytoplasm"/>
    <property type="evidence" value="ECO:0007669"/>
    <property type="project" value="TreeGrafter"/>
</dbReference>
<keyword evidence="6" id="KW-1133">Transmembrane helix</keyword>
<keyword evidence="11" id="KW-0456">Lyase</keyword>
<evidence type="ECO:0000256" key="3">
    <source>
        <dbReference type="ARBA" id="ARBA00022692"/>
    </source>
</evidence>
<reference evidence="15" key="1">
    <citation type="submission" date="2020-03" db="EMBL/GenBank/DDBJ databases">
        <title>Draft sequencing of Calidifontibacter sp. DB0510.</title>
        <authorList>
            <person name="Kim D.-U."/>
        </authorList>
    </citation>
    <scope>NUCLEOTIDE SEQUENCE</scope>
    <source>
        <strain evidence="15">DB0510</strain>
    </source>
</reference>
<comment type="subcellular location">
    <subcellularLocation>
        <location evidence="2">Golgi apparatus membrane</location>
        <topology evidence="2">Single-pass type II membrane protein</topology>
    </subcellularLocation>
    <subcellularLocation>
        <location evidence="12">Golgi apparatus</location>
        <location evidence="12">Golgi stack membrane</location>
    </subcellularLocation>
</comment>
<dbReference type="InterPro" id="IPR036291">
    <property type="entry name" value="NAD(P)-bd_dom_sf"/>
</dbReference>
<organism evidence="15 16">
    <name type="scientific">Metallococcus carri</name>
    <dbReference type="NCBI Taxonomy" id="1656884"/>
    <lineage>
        <taxon>Bacteria</taxon>
        <taxon>Bacillati</taxon>
        <taxon>Actinomycetota</taxon>
        <taxon>Actinomycetes</taxon>
        <taxon>Micrococcales</taxon>
        <taxon>Dermacoccaceae</taxon>
        <taxon>Metallococcus</taxon>
    </lineage>
</organism>
<sequence>MRVVVTGGAGFLGSHLSETLLARGAEVVALDNFCTGSVDNVAALMSTGRFTLVDCDVSQGISVDGPVDAVLHFASPASPVDYLRMPIETLQVGSLGTQHALELALEKGARFVLASTSEVYGDPQVHPQPETYWGHVNPVGPRGVYDEAKRYGEALTLAYRQTHGVNTGIIRIFNTFGPRMRPNDGRAIPNFIRQALAGEAVTVAGDGRQTRSICFVDDLVAGILQMAQIDHPGPINLGNPHEISMLDLARWIVDLTESSSPVVHIERPVDDPSVRRPDTTLAQEVLGWAPQVGIEDALRATIDWFREHADSEPLSPEATEQILAGNEQPRATRR</sequence>
<protein>
    <submittedName>
        <fullName evidence="15">SDR family oxidoreductase</fullName>
    </submittedName>
</protein>
<dbReference type="Pfam" id="PF01370">
    <property type="entry name" value="Epimerase"/>
    <property type="match status" value="1"/>
</dbReference>
<evidence type="ECO:0000256" key="10">
    <source>
        <dbReference type="ARBA" id="ARBA00023180"/>
    </source>
</evidence>
<evidence type="ECO:0000256" key="6">
    <source>
        <dbReference type="ARBA" id="ARBA00022989"/>
    </source>
</evidence>
<dbReference type="GO" id="GO:0070403">
    <property type="term" value="F:NAD+ binding"/>
    <property type="evidence" value="ECO:0007669"/>
    <property type="project" value="InterPro"/>
</dbReference>
<name>A0A967B033_9MICO</name>
<keyword evidence="4" id="KW-0210">Decarboxylase</keyword>
<dbReference type="InterPro" id="IPR044516">
    <property type="entry name" value="UXS-like"/>
</dbReference>
<keyword evidence="3" id="KW-0812">Transmembrane</keyword>
<accession>A0A967B033</accession>
<dbReference type="AlphaFoldDB" id="A0A967B033"/>
<keyword evidence="10" id="KW-0325">Glycoprotein</keyword>
<proteinExistence type="predicted"/>
<dbReference type="EMBL" id="JAAOIV010000002">
    <property type="protein sequence ID" value="NHN54943.1"/>
    <property type="molecule type" value="Genomic_DNA"/>
</dbReference>
<dbReference type="Gene3D" id="3.40.50.720">
    <property type="entry name" value="NAD(P)-binding Rossmann-like Domain"/>
    <property type="match status" value="1"/>
</dbReference>
<dbReference type="GO" id="GO:0042732">
    <property type="term" value="P:D-xylose metabolic process"/>
    <property type="evidence" value="ECO:0007669"/>
    <property type="project" value="InterPro"/>
</dbReference>
<dbReference type="PANTHER" id="PTHR43078">
    <property type="entry name" value="UDP-GLUCURONIC ACID DECARBOXYLASE-RELATED"/>
    <property type="match status" value="1"/>
</dbReference>
<evidence type="ECO:0000256" key="12">
    <source>
        <dbReference type="ARBA" id="ARBA00037859"/>
    </source>
</evidence>
<evidence type="ECO:0000256" key="5">
    <source>
        <dbReference type="ARBA" id="ARBA00022968"/>
    </source>
</evidence>
<gene>
    <name evidence="15" type="ORF">G9U51_03975</name>
</gene>
<evidence type="ECO:0000313" key="15">
    <source>
        <dbReference type="EMBL" id="NHN54943.1"/>
    </source>
</evidence>
<dbReference type="SUPFAM" id="SSF51735">
    <property type="entry name" value="NAD(P)-binding Rossmann-fold domains"/>
    <property type="match status" value="1"/>
</dbReference>
<dbReference type="GO" id="GO:0048040">
    <property type="term" value="F:UDP-glucuronate decarboxylase activity"/>
    <property type="evidence" value="ECO:0007669"/>
    <property type="project" value="TreeGrafter"/>
</dbReference>
<feature type="region of interest" description="Disordered" evidence="13">
    <location>
        <begin position="309"/>
        <end position="334"/>
    </location>
</feature>
<keyword evidence="8" id="KW-0333">Golgi apparatus</keyword>
<evidence type="ECO:0000256" key="9">
    <source>
        <dbReference type="ARBA" id="ARBA00023136"/>
    </source>
</evidence>
<dbReference type="FunFam" id="3.40.50.720:FF:000065">
    <property type="entry name" value="UDP-glucuronic acid decarboxylase 1"/>
    <property type="match status" value="1"/>
</dbReference>